<reference evidence="1 2" key="1">
    <citation type="submission" date="2023-07" db="EMBL/GenBank/DDBJ databases">
        <title>Genomic Encyclopedia of Type Strains, Phase IV (KMG-IV): sequencing the most valuable type-strain genomes for metagenomic binning, comparative biology and taxonomic classification.</title>
        <authorList>
            <person name="Goeker M."/>
        </authorList>
    </citation>
    <scope>NUCLEOTIDE SEQUENCE [LARGE SCALE GENOMIC DNA]</scope>
    <source>
        <strain evidence="1 2">DSM 9768</strain>
    </source>
</reference>
<accession>A0ABT9ZVE5</accession>
<evidence type="ECO:0008006" key="3">
    <source>
        <dbReference type="Google" id="ProtNLM"/>
    </source>
</evidence>
<proteinExistence type="predicted"/>
<evidence type="ECO:0000313" key="2">
    <source>
        <dbReference type="Proteomes" id="UP001230005"/>
    </source>
</evidence>
<gene>
    <name evidence="1" type="ORF">J2S74_002591</name>
</gene>
<comment type="caution">
    <text evidence="1">The sequence shown here is derived from an EMBL/GenBank/DDBJ whole genome shotgun (WGS) entry which is preliminary data.</text>
</comment>
<evidence type="ECO:0000313" key="1">
    <source>
        <dbReference type="EMBL" id="MDQ0255209.1"/>
    </source>
</evidence>
<name>A0ABT9ZVE5_9BACI</name>
<protein>
    <recommendedName>
        <fullName evidence="3">Ribosomal protein L32</fullName>
    </recommendedName>
</protein>
<dbReference type="Proteomes" id="UP001230005">
    <property type="component" value="Unassembled WGS sequence"/>
</dbReference>
<organism evidence="1 2">
    <name type="scientific">Evansella vedderi</name>
    <dbReference type="NCBI Taxonomy" id="38282"/>
    <lineage>
        <taxon>Bacteria</taxon>
        <taxon>Bacillati</taxon>
        <taxon>Bacillota</taxon>
        <taxon>Bacilli</taxon>
        <taxon>Bacillales</taxon>
        <taxon>Bacillaceae</taxon>
        <taxon>Evansella</taxon>
    </lineage>
</organism>
<dbReference type="RefSeq" id="WP_307326153.1">
    <property type="nucleotide sequence ID" value="NZ_JAUSUG010000009.1"/>
</dbReference>
<dbReference type="EMBL" id="JAUSUG010000009">
    <property type="protein sequence ID" value="MDQ0255209.1"/>
    <property type="molecule type" value="Genomic_DNA"/>
</dbReference>
<keyword evidence="2" id="KW-1185">Reference proteome</keyword>
<sequence>MPKKYKLSKTKHPSFKEDKNNGVRFHYQVYIQEERSIHPKDVDEIEY</sequence>